<dbReference type="GO" id="GO:0004860">
    <property type="term" value="F:protein kinase inhibitor activity"/>
    <property type="evidence" value="ECO:0007669"/>
    <property type="project" value="UniProtKB-KW"/>
</dbReference>
<dbReference type="AlphaFoldDB" id="A0AAC9IZU9"/>
<evidence type="ECO:0000313" key="3">
    <source>
        <dbReference type="Proteomes" id="UP000182945"/>
    </source>
</evidence>
<proteinExistence type="predicted"/>
<dbReference type="Proteomes" id="UP000182945">
    <property type="component" value="Chromosome"/>
</dbReference>
<dbReference type="EMBL" id="CP017962">
    <property type="protein sequence ID" value="APC48195.1"/>
    <property type="molecule type" value="Genomic_DNA"/>
</dbReference>
<reference evidence="2 4" key="2">
    <citation type="submission" date="2020-09" db="EMBL/GenBank/DDBJ databases">
        <title>Draft Genome Sequences of Oil-Oxidizing Bacteria Halomonas titanicae, Marinobacter lutaoensis, and Virgibacillus halodenitrificans Isolated from Highly Saline Environments.</title>
        <authorList>
            <person name="Grouzdev D.S."/>
            <person name="Sokolova D.S."/>
            <person name="Semenova E.M."/>
            <person name="Borzenkov I.A."/>
            <person name="Bidzhieva S.K."/>
            <person name="Poltaraus A.B."/>
            <person name="Nazina T.N."/>
        </authorList>
    </citation>
    <scope>NUCLEOTIDE SEQUENCE [LARGE SCALE GENOMIC DNA]</scope>
    <source>
        <strain evidence="2 4">VKM B-3472D</strain>
    </source>
</reference>
<evidence type="ECO:0000313" key="1">
    <source>
        <dbReference type="EMBL" id="APC48195.1"/>
    </source>
</evidence>
<accession>A0AAC9IZU9</accession>
<gene>
    <name evidence="2" type="primary">sda</name>
    <name evidence="1" type="ORF">BME96_08400</name>
    <name evidence="2" type="ORF">IC602_09645</name>
</gene>
<dbReference type="GeneID" id="71514411"/>
<dbReference type="RefSeq" id="WP_019377872.1">
    <property type="nucleotide sequence ID" value="NZ_CP017962.1"/>
</dbReference>
<keyword evidence="4" id="KW-1185">Reference proteome</keyword>
<dbReference type="EMBL" id="JACWEZ010000004">
    <property type="protein sequence ID" value="MBD1222870.1"/>
    <property type="molecule type" value="Genomic_DNA"/>
</dbReference>
<name>A0AAC9IZU9_VIRHA</name>
<keyword evidence="2" id="KW-0649">Protein kinase inhibitor</keyword>
<dbReference type="SUPFAM" id="SSF100985">
    <property type="entry name" value="Sporulation inhibitor Sda"/>
    <property type="match status" value="1"/>
</dbReference>
<sequence>MEQLSDELLLESYYTAYELDLSPDFLSLIEEEIQRRHLSHKLKTKDYR</sequence>
<protein>
    <submittedName>
        <fullName evidence="2">Sporulation histidine kinase inhibitor Sda</fullName>
    </submittedName>
    <submittedName>
        <fullName evidence="1">Sporulation protein</fullName>
    </submittedName>
</protein>
<evidence type="ECO:0000313" key="4">
    <source>
        <dbReference type="Proteomes" id="UP000621631"/>
    </source>
</evidence>
<dbReference type="KEGG" id="vhl:BME96_08400"/>
<reference evidence="1 3" key="1">
    <citation type="submission" date="2016-11" db="EMBL/GenBank/DDBJ databases">
        <title>Complete genome sequencing of Virgibacillus halodenitrificans PDB-F2.</title>
        <authorList>
            <person name="Sun Z."/>
            <person name="Zhou Y."/>
            <person name="Li H."/>
        </authorList>
    </citation>
    <scope>NUCLEOTIDE SEQUENCE [LARGE SCALE GENOMIC DNA]</scope>
    <source>
        <strain evidence="1 3">PDB-F2</strain>
    </source>
</reference>
<evidence type="ECO:0000313" key="2">
    <source>
        <dbReference type="EMBL" id="MBD1222870.1"/>
    </source>
</evidence>
<organism evidence="1 3">
    <name type="scientific">Virgibacillus halodenitrificans</name>
    <name type="common">Bacillus halodenitrificans</name>
    <dbReference type="NCBI Taxonomy" id="1482"/>
    <lineage>
        <taxon>Bacteria</taxon>
        <taxon>Bacillati</taxon>
        <taxon>Bacillota</taxon>
        <taxon>Bacilli</taxon>
        <taxon>Bacillales</taxon>
        <taxon>Bacillaceae</taxon>
        <taxon>Virgibacillus</taxon>
    </lineage>
</organism>
<dbReference type="Proteomes" id="UP000621631">
    <property type="component" value="Unassembled WGS sequence"/>
</dbReference>
<dbReference type="InterPro" id="IPR036916">
    <property type="entry name" value="Sda_sf"/>
</dbReference>
<dbReference type="Pfam" id="PF08970">
    <property type="entry name" value="Sda"/>
    <property type="match status" value="1"/>
</dbReference>
<dbReference type="Gene3D" id="1.10.287.1100">
    <property type="entry name" value="Sporulation inhibitor A"/>
    <property type="match status" value="1"/>
</dbReference>
<dbReference type="InterPro" id="IPR015064">
    <property type="entry name" value="Sda"/>
</dbReference>